<evidence type="ECO:0000313" key="3">
    <source>
        <dbReference type="EMBL" id="QED26185.1"/>
    </source>
</evidence>
<dbReference type="PANTHER" id="PTHR10093">
    <property type="entry name" value="IRON-SULFUR CLUSTER ASSEMBLY ENZYME NIFU HOMOLOG"/>
    <property type="match status" value="1"/>
</dbReference>
<dbReference type="GO" id="GO:0016226">
    <property type="term" value="P:iron-sulfur cluster assembly"/>
    <property type="evidence" value="ECO:0007669"/>
    <property type="project" value="InterPro"/>
</dbReference>
<proteinExistence type="inferred from homology"/>
<evidence type="ECO:0000256" key="1">
    <source>
        <dbReference type="ARBA" id="ARBA00006420"/>
    </source>
</evidence>
<accession>A0A5B8XKR9</accession>
<dbReference type="SUPFAM" id="SSF82649">
    <property type="entry name" value="SufE/NifU"/>
    <property type="match status" value="1"/>
</dbReference>
<dbReference type="Proteomes" id="UP000321595">
    <property type="component" value="Chromosome"/>
</dbReference>
<organism evidence="3 4">
    <name type="scientific">Microvenator marinus</name>
    <dbReference type="NCBI Taxonomy" id="2600177"/>
    <lineage>
        <taxon>Bacteria</taxon>
        <taxon>Deltaproteobacteria</taxon>
        <taxon>Bradymonadales</taxon>
        <taxon>Microvenatoraceae</taxon>
        <taxon>Microvenator</taxon>
    </lineage>
</organism>
<dbReference type="InterPro" id="IPR002871">
    <property type="entry name" value="NIF_FeS_clus_asmbl_NifU_N"/>
</dbReference>
<dbReference type="NCBIfam" id="TIGR01994">
    <property type="entry name" value="SUF_scaf_2"/>
    <property type="match status" value="1"/>
</dbReference>
<keyword evidence="4" id="KW-1185">Reference proteome</keyword>
<dbReference type="AlphaFoldDB" id="A0A5B8XKR9"/>
<sequence length="157" mass="17318">MTDLRDLYQEVILDHNRKPRNFGVLEPCTHDAHGHNPLCGDDYHVYLVVDSDTVKDVSFDGAGCAISKAAASMMTSRVKGKSVDEARELVEEFRLMMASQESEEQSEHLGHLRVFKGVAQLPNRIKCAVLPWHTLSAALGGAEGASTEGEHDVWENS</sequence>
<dbReference type="CDD" id="cd06664">
    <property type="entry name" value="IscU_like"/>
    <property type="match status" value="1"/>
</dbReference>
<dbReference type="EMBL" id="CP042467">
    <property type="protein sequence ID" value="QED26185.1"/>
    <property type="molecule type" value="Genomic_DNA"/>
</dbReference>
<protein>
    <submittedName>
        <fullName evidence="3">SUF system NifU family Fe-S cluster assembly protein</fullName>
    </submittedName>
</protein>
<dbReference type="KEGG" id="bbae:FRD01_02700"/>
<reference evidence="3 4" key="1">
    <citation type="submission" date="2019-08" db="EMBL/GenBank/DDBJ databases">
        <authorList>
            <person name="Liang Q."/>
        </authorList>
    </citation>
    <scope>NUCLEOTIDE SEQUENCE [LARGE SCALE GENOMIC DNA]</scope>
    <source>
        <strain evidence="3 4">V1718</strain>
    </source>
</reference>
<dbReference type="FunFam" id="3.90.1010.10:FF:000002">
    <property type="entry name" value="Iron-sulfur cluster assembly scaffold protein NifU"/>
    <property type="match status" value="1"/>
</dbReference>
<dbReference type="RefSeq" id="WP_146957411.1">
    <property type="nucleotide sequence ID" value="NZ_CP042467.1"/>
</dbReference>
<gene>
    <name evidence="3" type="ORF">FRD01_02700</name>
</gene>
<evidence type="ECO:0000313" key="4">
    <source>
        <dbReference type="Proteomes" id="UP000321595"/>
    </source>
</evidence>
<dbReference type="GO" id="GO:0051536">
    <property type="term" value="F:iron-sulfur cluster binding"/>
    <property type="evidence" value="ECO:0007669"/>
    <property type="project" value="InterPro"/>
</dbReference>
<dbReference type="GO" id="GO:0005506">
    <property type="term" value="F:iron ion binding"/>
    <property type="evidence" value="ECO:0007669"/>
    <property type="project" value="InterPro"/>
</dbReference>
<comment type="similarity">
    <text evidence="1">Belongs to the NifU family.</text>
</comment>
<name>A0A5B8XKR9_9DELT</name>
<dbReference type="Pfam" id="PF01592">
    <property type="entry name" value="NifU_N"/>
    <property type="match status" value="1"/>
</dbReference>
<dbReference type="Gene3D" id="3.90.1010.10">
    <property type="match status" value="1"/>
</dbReference>
<dbReference type="OrthoDB" id="9804157at2"/>
<feature type="domain" description="NIF system FeS cluster assembly NifU N-terminal" evidence="2">
    <location>
        <begin position="8"/>
        <end position="127"/>
    </location>
</feature>
<evidence type="ECO:0000259" key="2">
    <source>
        <dbReference type="Pfam" id="PF01592"/>
    </source>
</evidence>